<dbReference type="Proteomes" id="UP001501237">
    <property type="component" value="Unassembled WGS sequence"/>
</dbReference>
<keyword evidence="2" id="KW-0378">Hydrolase</keyword>
<name>A0ABP6QKH6_9ACTN</name>
<accession>A0ABP6QKH6</accession>
<evidence type="ECO:0000313" key="3">
    <source>
        <dbReference type="Proteomes" id="UP001501237"/>
    </source>
</evidence>
<dbReference type="RefSeq" id="WP_344832817.1">
    <property type="nucleotide sequence ID" value="NZ_BAAAUV010000014.1"/>
</dbReference>
<sequence length="144" mass="16127">MTDRTPIETVRAFLAALESLDVDAAVELLADGAVYQNVPLPPARGRKAVERQLRFMVKYATGFEARLHHIAADGTTVLTERTDVLVNGSWRSEFWVCGTFETRDGKITLWRDYFDWPTFLFASLRGLGGVLRSRLSTPPKPSKA</sequence>
<protein>
    <submittedName>
        <fullName evidence="2">Limonene-1,2-epoxide hydrolase family protein</fullName>
    </submittedName>
</protein>
<dbReference type="Pfam" id="PF07858">
    <property type="entry name" value="LEH"/>
    <property type="match status" value="1"/>
</dbReference>
<dbReference type="Gene3D" id="3.10.450.50">
    <property type="match status" value="1"/>
</dbReference>
<dbReference type="EMBL" id="BAAAUV010000014">
    <property type="protein sequence ID" value="GAA3224093.1"/>
    <property type="molecule type" value="Genomic_DNA"/>
</dbReference>
<dbReference type="SUPFAM" id="SSF54427">
    <property type="entry name" value="NTF2-like"/>
    <property type="match status" value="1"/>
</dbReference>
<evidence type="ECO:0000259" key="1">
    <source>
        <dbReference type="Pfam" id="PF07858"/>
    </source>
</evidence>
<evidence type="ECO:0000313" key="2">
    <source>
        <dbReference type="EMBL" id="GAA3224093.1"/>
    </source>
</evidence>
<dbReference type="InterPro" id="IPR032710">
    <property type="entry name" value="NTF2-like_dom_sf"/>
</dbReference>
<gene>
    <name evidence="2" type="ORF">GCM10010468_50910</name>
</gene>
<comment type="caution">
    <text evidence="2">The sequence shown here is derived from an EMBL/GenBank/DDBJ whole genome shotgun (WGS) entry which is preliminary data.</text>
</comment>
<feature type="domain" description="Limonene-1,2-epoxide hydrolase" evidence="1">
    <location>
        <begin position="6"/>
        <end position="124"/>
    </location>
</feature>
<dbReference type="GO" id="GO:0016787">
    <property type="term" value="F:hydrolase activity"/>
    <property type="evidence" value="ECO:0007669"/>
    <property type="project" value="UniProtKB-KW"/>
</dbReference>
<organism evidence="2 3">
    <name type="scientific">Actinocorallia longicatena</name>
    <dbReference type="NCBI Taxonomy" id="111803"/>
    <lineage>
        <taxon>Bacteria</taxon>
        <taxon>Bacillati</taxon>
        <taxon>Actinomycetota</taxon>
        <taxon>Actinomycetes</taxon>
        <taxon>Streptosporangiales</taxon>
        <taxon>Thermomonosporaceae</taxon>
        <taxon>Actinocorallia</taxon>
    </lineage>
</organism>
<reference evidence="3" key="1">
    <citation type="journal article" date="2019" name="Int. J. Syst. Evol. Microbiol.">
        <title>The Global Catalogue of Microorganisms (GCM) 10K type strain sequencing project: providing services to taxonomists for standard genome sequencing and annotation.</title>
        <authorList>
            <consortium name="The Broad Institute Genomics Platform"/>
            <consortium name="The Broad Institute Genome Sequencing Center for Infectious Disease"/>
            <person name="Wu L."/>
            <person name="Ma J."/>
        </authorList>
    </citation>
    <scope>NUCLEOTIDE SEQUENCE [LARGE SCALE GENOMIC DNA]</scope>
    <source>
        <strain evidence="3">JCM 9377</strain>
    </source>
</reference>
<keyword evidence="3" id="KW-1185">Reference proteome</keyword>
<proteinExistence type="predicted"/>
<dbReference type="InterPro" id="IPR013100">
    <property type="entry name" value="LEH"/>
</dbReference>